<dbReference type="InterPro" id="IPR027417">
    <property type="entry name" value="P-loop_NTPase"/>
</dbReference>
<name>A0A8K0V8N3_9RHOB</name>
<dbReference type="Gene3D" id="1.20.1560.10">
    <property type="entry name" value="ABC transporter type 1, transmembrane domain"/>
    <property type="match status" value="1"/>
</dbReference>
<sequence length="740" mass="79868">MNAGRGPTPAARSLRPAPSGPARDPGHTSRAMARAELASVYAGLLGADLSAVDLLEQIQLAAGAGRPGLGEMAQALRGGGLTAKVEILPLHPDHWPAIALMKSGQVVLVLGQSHETVEIYDTTCPDNRTEVALADFAPVYAGQILRARITMADLEIRHGEKATAPHWFWGEFRQYRRQLVEVAAGSMVANLLAVSVALFSLQVYDRVIPHQSEPTLWVLALGVMIAVMLEGALKMARSGLMDTTGRRIELTVQARLMGRLLGMKSAPGAKQPSQIFGAMREFGSVREFFTASTIGTIADIPFILIFLLLVASIGGNLVWILVIGGALMVLPGFLFQKRMIALTEATQGASNRAAKLLYEAVYEQETVATQRGEDRFQRIWQELVTLSAVKSSEQRKLSSALTYWAQGVQQATYVMAVVAGAYLVFAGDFTMGTIIAIGILTGRTLGPLAQLSATLARWTNVKAALTGLDAVAKAEQAADETRRYLRRETLRGAFEMRLLEFRYAPDLPATVEIQGCSIPAGQHVAVLGTNGSGKSTLLRILAGLYEPTAGRILLDNVDMGQIHPRDLRRGIGYLGQDVRLFSGTIRDNLNMTLLERDDDRLFAALDFAGLGQFVRNHPRGLDLEIRELGEGLSVGQRQSLGWARLWLQDPRIVLLDEPTAALDQTLEATLVSRLAGWLKGRTAVIATHRVPILHLTTRTLILQNGRLAVDGPREAVLAHLNKTQPAAGTPGGQIAGGQGG</sequence>
<evidence type="ECO:0000256" key="7">
    <source>
        <dbReference type="SAM" id="MobiDB-lite"/>
    </source>
</evidence>
<accession>A0A8K0V8N3</accession>
<dbReference type="InterPro" id="IPR039421">
    <property type="entry name" value="Type_1_exporter"/>
</dbReference>
<evidence type="ECO:0000313" key="12">
    <source>
        <dbReference type="Proteomes" id="UP000648908"/>
    </source>
</evidence>
<proteinExistence type="predicted"/>
<dbReference type="InterPro" id="IPR011527">
    <property type="entry name" value="ABC1_TM_dom"/>
</dbReference>
<comment type="subcellular location">
    <subcellularLocation>
        <location evidence="1">Cell membrane</location>
        <topology evidence="1">Multi-pass membrane protein</topology>
    </subcellularLocation>
</comment>
<keyword evidence="3" id="KW-0547">Nucleotide-binding</keyword>
<dbReference type="GO" id="GO:0016887">
    <property type="term" value="F:ATP hydrolysis activity"/>
    <property type="evidence" value="ECO:0007669"/>
    <property type="project" value="InterPro"/>
</dbReference>
<dbReference type="EMBL" id="JAESVN010000001">
    <property type="protein sequence ID" value="MBL4915718.1"/>
    <property type="molecule type" value="Genomic_DNA"/>
</dbReference>
<feature type="region of interest" description="Disordered" evidence="7">
    <location>
        <begin position="1"/>
        <end position="29"/>
    </location>
</feature>
<keyword evidence="4 11" id="KW-0067">ATP-binding</keyword>
<feature type="transmembrane region" description="Helical" evidence="8">
    <location>
        <begin position="413"/>
        <end position="440"/>
    </location>
</feature>
<comment type="caution">
    <text evidence="11">The sequence shown here is derived from an EMBL/GenBank/DDBJ whole genome shotgun (WGS) entry which is preliminary data.</text>
</comment>
<evidence type="ECO:0000256" key="1">
    <source>
        <dbReference type="ARBA" id="ARBA00004651"/>
    </source>
</evidence>
<dbReference type="GO" id="GO:0005886">
    <property type="term" value="C:plasma membrane"/>
    <property type="evidence" value="ECO:0007669"/>
    <property type="project" value="UniProtKB-SubCell"/>
</dbReference>
<feature type="domain" description="ABC transmembrane type-1" evidence="10">
    <location>
        <begin position="182"/>
        <end position="460"/>
    </location>
</feature>
<dbReference type="Pfam" id="PF00005">
    <property type="entry name" value="ABC_tran"/>
    <property type="match status" value="1"/>
</dbReference>
<feature type="transmembrane region" description="Helical" evidence="8">
    <location>
        <begin position="216"/>
        <end position="233"/>
    </location>
</feature>
<dbReference type="GO" id="GO:0005524">
    <property type="term" value="F:ATP binding"/>
    <property type="evidence" value="ECO:0007669"/>
    <property type="project" value="UniProtKB-KW"/>
</dbReference>
<dbReference type="InterPro" id="IPR036640">
    <property type="entry name" value="ABC1_TM_sf"/>
</dbReference>
<dbReference type="AlphaFoldDB" id="A0A8K0V8N3"/>
<feature type="domain" description="ABC transporter" evidence="9">
    <location>
        <begin position="496"/>
        <end position="729"/>
    </location>
</feature>
<dbReference type="PANTHER" id="PTHR43394:SF1">
    <property type="entry name" value="ATP-BINDING CASSETTE SUB-FAMILY B MEMBER 10, MITOCHONDRIAL"/>
    <property type="match status" value="1"/>
</dbReference>
<evidence type="ECO:0000259" key="10">
    <source>
        <dbReference type="PROSITE" id="PS50929"/>
    </source>
</evidence>
<evidence type="ECO:0000256" key="8">
    <source>
        <dbReference type="SAM" id="Phobius"/>
    </source>
</evidence>
<dbReference type="SUPFAM" id="SSF52540">
    <property type="entry name" value="P-loop containing nucleoside triphosphate hydrolases"/>
    <property type="match status" value="1"/>
</dbReference>
<evidence type="ECO:0000256" key="5">
    <source>
        <dbReference type="ARBA" id="ARBA00022989"/>
    </source>
</evidence>
<dbReference type="PROSITE" id="PS50929">
    <property type="entry name" value="ABC_TM1F"/>
    <property type="match status" value="1"/>
</dbReference>
<evidence type="ECO:0000313" key="11">
    <source>
        <dbReference type="EMBL" id="MBL4915718.1"/>
    </source>
</evidence>
<protein>
    <submittedName>
        <fullName evidence="11">ATP-binding cassette domain-containing protein</fullName>
    </submittedName>
</protein>
<organism evidence="11 12">
    <name type="scientific">Szabonella alba</name>
    <dbReference type="NCBI Taxonomy" id="2804194"/>
    <lineage>
        <taxon>Bacteria</taxon>
        <taxon>Pseudomonadati</taxon>
        <taxon>Pseudomonadota</taxon>
        <taxon>Alphaproteobacteria</taxon>
        <taxon>Rhodobacterales</taxon>
        <taxon>Paracoccaceae</taxon>
        <taxon>Szabonella</taxon>
    </lineage>
</organism>
<keyword evidence="6 8" id="KW-0472">Membrane</keyword>
<dbReference type="InterPro" id="IPR003439">
    <property type="entry name" value="ABC_transporter-like_ATP-bd"/>
</dbReference>
<keyword evidence="12" id="KW-1185">Reference proteome</keyword>
<keyword evidence="5 8" id="KW-1133">Transmembrane helix</keyword>
<dbReference type="SMART" id="SM00382">
    <property type="entry name" value="AAA"/>
    <property type="match status" value="1"/>
</dbReference>
<evidence type="ECO:0000256" key="4">
    <source>
        <dbReference type="ARBA" id="ARBA00022840"/>
    </source>
</evidence>
<dbReference type="InterPro" id="IPR003593">
    <property type="entry name" value="AAA+_ATPase"/>
</dbReference>
<evidence type="ECO:0000256" key="6">
    <source>
        <dbReference type="ARBA" id="ARBA00023136"/>
    </source>
</evidence>
<dbReference type="GO" id="GO:0015421">
    <property type="term" value="F:ABC-type oligopeptide transporter activity"/>
    <property type="evidence" value="ECO:0007669"/>
    <property type="project" value="TreeGrafter"/>
</dbReference>
<feature type="transmembrane region" description="Helical" evidence="8">
    <location>
        <begin position="288"/>
        <end position="311"/>
    </location>
</feature>
<gene>
    <name evidence="11" type="ORF">JL811_00670</name>
</gene>
<dbReference type="Pfam" id="PF00664">
    <property type="entry name" value="ABC_membrane"/>
    <property type="match status" value="1"/>
</dbReference>
<evidence type="ECO:0000259" key="9">
    <source>
        <dbReference type="PROSITE" id="PS50893"/>
    </source>
</evidence>
<evidence type="ECO:0000256" key="2">
    <source>
        <dbReference type="ARBA" id="ARBA00022692"/>
    </source>
</evidence>
<dbReference type="RefSeq" id="WP_202687140.1">
    <property type="nucleotide sequence ID" value="NZ_JAESVN010000001.1"/>
</dbReference>
<keyword evidence="2 8" id="KW-0812">Transmembrane</keyword>
<feature type="transmembrane region" description="Helical" evidence="8">
    <location>
        <begin position="317"/>
        <end position="335"/>
    </location>
</feature>
<dbReference type="Gene3D" id="3.40.50.300">
    <property type="entry name" value="P-loop containing nucleotide triphosphate hydrolases"/>
    <property type="match status" value="1"/>
</dbReference>
<dbReference type="SUPFAM" id="SSF90123">
    <property type="entry name" value="ABC transporter transmembrane region"/>
    <property type="match status" value="1"/>
</dbReference>
<dbReference type="PROSITE" id="PS50893">
    <property type="entry name" value="ABC_TRANSPORTER_2"/>
    <property type="match status" value="1"/>
</dbReference>
<evidence type="ECO:0000256" key="3">
    <source>
        <dbReference type="ARBA" id="ARBA00022741"/>
    </source>
</evidence>
<reference evidence="11" key="1">
    <citation type="submission" date="2021-01" db="EMBL/GenBank/DDBJ databases">
        <title>Tabrizicola alba sp. nov. a motile alkaliphilic bacterium isolated from a soda lake.</title>
        <authorList>
            <person name="Szuroczki S."/>
            <person name="Abbaszade G."/>
            <person name="Schumann P."/>
            <person name="Toth E."/>
        </authorList>
    </citation>
    <scope>NUCLEOTIDE SEQUENCE</scope>
    <source>
        <strain evidence="11">DMG-N-6</strain>
    </source>
</reference>
<dbReference type="PANTHER" id="PTHR43394">
    <property type="entry name" value="ATP-DEPENDENT PERMEASE MDL1, MITOCHONDRIAL"/>
    <property type="match status" value="1"/>
</dbReference>
<dbReference type="Gene3D" id="3.90.70.10">
    <property type="entry name" value="Cysteine proteinases"/>
    <property type="match status" value="1"/>
</dbReference>
<feature type="transmembrane region" description="Helical" evidence="8">
    <location>
        <begin position="182"/>
        <end position="204"/>
    </location>
</feature>
<dbReference type="Proteomes" id="UP000648908">
    <property type="component" value="Unassembled WGS sequence"/>
</dbReference>